<proteinExistence type="predicted"/>
<dbReference type="EMBL" id="SPNW01000003">
    <property type="protein sequence ID" value="TIA93184.1"/>
    <property type="molecule type" value="Genomic_DNA"/>
</dbReference>
<sequence length="267" mass="30685">MLQYSENRKPWLDESALSNEEFNVYTTITKEILVNNTISSDDLADTLINHYKFPFSTVSAAFNALFAAQSAFPAQQVFAVFRLLSHTDTSDKDVARWQEYLFDQTPPHRNLIKELSTSQFGHIKQPKKHHTKHLPPVPPPRTKPFADNNPFNTMIQSSKPTLPPRRSNSYRHDKVQEQQQQHRQDMFNQNDVISYSDTKNSSVPPRPPPKPRVVSLEERKRPSFVQRSRSLQISASEIRSLFGVDRGERGDEDSASLLRHSNYTALP</sequence>
<feature type="compositionally biased region" description="Polar residues" evidence="1">
    <location>
        <begin position="149"/>
        <end position="160"/>
    </location>
</feature>
<evidence type="ECO:0000313" key="3">
    <source>
        <dbReference type="Proteomes" id="UP000310189"/>
    </source>
</evidence>
<protein>
    <submittedName>
        <fullName evidence="2">Uncharacterized protein</fullName>
    </submittedName>
</protein>
<keyword evidence="3" id="KW-1185">Reference proteome</keyword>
<feature type="compositionally biased region" description="Basic residues" evidence="1">
    <location>
        <begin position="124"/>
        <end position="133"/>
    </location>
</feature>
<name>A0A4T0FZA1_9BASI</name>
<feature type="region of interest" description="Disordered" evidence="1">
    <location>
        <begin position="195"/>
        <end position="230"/>
    </location>
</feature>
<evidence type="ECO:0000313" key="2">
    <source>
        <dbReference type="EMBL" id="TIA93184.1"/>
    </source>
</evidence>
<reference evidence="2 3" key="1">
    <citation type="submission" date="2019-03" db="EMBL/GenBank/DDBJ databases">
        <title>Sequencing 23 genomes of Wallemia ichthyophaga.</title>
        <authorList>
            <person name="Gostincar C."/>
        </authorList>
    </citation>
    <scope>NUCLEOTIDE SEQUENCE [LARGE SCALE GENOMIC DNA]</scope>
    <source>
        <strain evidence="2 3">EXF-5753</strain>
    </source>
</reference>
<dbReference type="AlphaFoldDB" id="A0A4T0FZA1"/>
<organism evidence="2 3">
    <name type="scientific">Wallemia hederae</name>
    <dbReference type="NCBI Taxonomy" id="1540922"/>
    <lineage>
        <taxon>Eukaryota</taxon>
        <taxon>Fungi</taxon>
        <taxon>Dikarya</taxon>
        <taxon>Basidiomycota</taxon>
        <taxon>Wallemiomycotina</taxon>
        <taxon>Wallemiomycetes</taxon>
        <taxon>Wallemiales</taxon>
        <taxon>Wallemiaceae</taxon>
        <taxon>Wallemia</taxon>
    </lineage>
</organism>
<dbReference type="Proteomes" id="UP000310189">
    <property type="component" value="Unassembled WGS sequence"/>
</dbReference>
<comment type="caution">
    <text evidence="2">The sequence shown here is derived from an EMBL/GenBank/DDBJ whole genome shotgun (WGS) entry which is preliminary data.</text>
</comment>
<evidence type="ECO:0000256" key="1">
    <source>
        <dbReference type="SAM" id="MobiDB-lite"/>
    </source>
</evidence>
<feature type="compositionally biased region" description="Basic and acidic residues" evidence="1">
    <location>
        <begin position="170"/>
        <end position="183"/>
    </location>
</feature>
<feature type="region of interest" description="Disordered" evidence="1">
    <location>
        <begin position="245"/>
        <end position="267"/>
    </location>
</feature>
<gene>
    <name evidence="2" type="ORF">E3P99_00328</name>
</gene>
<feature type="region of interest" description="Disordered" evidence="1">
    <location>
        <begin position="120"/>
        <end position="183"/>
    </location>
</feature>
<accession>A0A4T0FZA1</accession>